<dbReference type="InterPro" id="IPR008727">
    <property type="entry name" value="PAAR_motif"/>
</dbReference>
<name>A0ABY0WJ98_9PSED</name>
<dbReference type="EMBL" id="LT629800">
    <property type="protein sequence ID" value="SDV09771.1"/>
    <property type="molecule type" value="Genomic_DNA"/>
</dbReference>
<keyword evidence="2" id="KW-1185">Reference proteome</keyword>
<evidence type="ECO:0000313" key="2">
    <source>
        <dbReference type="Proteomes" id="UP000199620"/>
    </source>
</evidence>
<evidence type="ECO:0000313" key="1">
    <source>
        <dbReference type="EMBL" id="SDV09771.1"/>
    </source>
</evidence>
<proteinExistence type="predicted"/>
<reference evidence="1 2" key="1">
    <citation type="submission" date="2016-10" db="EMBL/GenBank/DDBJ databases">
        <authorList>
            <person name="Varghese N."/>
            <person name="Submissions S."/>
        </authorList>
    </citation>
    <scope>NUCLEOTIDE SEQUENCE [LARGE SCALE GENOMIC DNA]</scope>
    <source>
        <strain evidence="1 2">BS2771</strain>
    </source>
</reference>
<dbReference type="Gene3D" id="2.60.200.60">
    <property type="match status" value="2"/>
</dbReference>
<organism evidence="1 2">
    <name type="scientific">Pseudomonas brenneri</name>
    <dbReference type="NCBI Taxonomy" id="129817"/>
    <lineage>
        <taxon>Bacteria</taxon>
        <taxon>Pseudomonadati</taxon>
        <taxon>Pseudomonadota</taxon>
        <taxon>Gammaproteobacteria</taxon>
        <taxon>Pseudomonadales</taxon>
        <taxon>Pseudomonadaceae</taxon>
        <taxon>Pseudomonas</taxon>
    </lineage>
</organism>
<dbReference type="Pfam" id="PF05488">
    <property type="entry name" value="PAAR_motif"/>
    <property type="match status" value="1"/>
</dbReference>
<dbReference type="CDD" id="cd14743">
    <property type="entry name" value="PAAR_CT_1"/>
    <property type="match status" value="1"/>
</dbReference>
<accession>A0ABY0WJ98</accession>
<dbReference type="Proteomes" id="UP000199620">
    <property type="component" value="Chromosome I"/>
</dbReference>
<sequence length="194" mass="20139">MIEGSEKNGYQQAHIVSCWKSHMSGKPAARVTDPTACPMSGHGSNPIIEGSPDVFFDGLPAARQGDVSTCASRISTGVSSTVFINGKPAATLGSVGEHGNVIIGGSGTVFIGDRFTPSPLTPLAPLSSSIAPYSGRFQLIDQETGQPIGGRKVKVWSSAGWSTFDTTNGEGMTSWVNHDTSQAIYIGLVPGDEA</sequence>
<gene>
    <name evidence="1" type="ORF">SAMN04490181_4757</name>
</gene>
<protein>
    <submittedName>
        <fullName evidence="1">Zn-binding Pro-Ala-Ala-Arg (PAAR) domain-containing protein, incolved in TypeVI secretion</fullName>
    </submittedName>
</protein>